<evidence type="ECO:0000256" key="5">
    <source>
        <dbReference type="HAMAP-Rule" id="MF_00191"/>
    </source>
</evidence>
<keyword evidence="5" id="KW-0414">Isoprene biosynthesis</keyword>
<comment type="similarity">
    <text evidence="5">Belongs to the IspH family.</text>
</comment>
<reference evidence="6 7" key="1">
    <citation type="submission" date="2021-06" db="EMBL/GenBank/DDBJ databases">
        <title>Nitratireductor porphyridii sp. nov., isolated from a small marine red alga, Porphyridium purpureum in South Korea.</title>
        <authorList>
            <person name="Kim K.H."/>
            <person name="Kristyanto S."/>
            <person name="Jeon C.O."/>
        </authorList>
    </citation>
    <scope>NUCLEOTIDE SEQUENCE [LARGE SCALE GENOMIC DNA]</scope>
    <source>
        <strain evidence="6 7">R6</strain>
    </source>
</reference>
<feature type="binding site" evidence="5">
    <location>
        <position position="281"/>
    </location>
    <ligand>
        <name>(2E)-4-hydroxy-3-methylbut-2-enyl diphosphate</name>
        <dbReference type="ChEBI" id="CHEBI:128753"/>
    </ligand>
</feature>
<feature type="binding site" evidence="5">
    <location>
        <position position="237"/>
    </location>
    <ligand>
        <name>dimethylallyl diphosphate</name>
        <dbReference type="ChEBI" id="CHEBI:57623"/>
    </ligand>
</feature>
<dbReference type="PANTHER" id="PTHR30426">
    <property type="entry name" value="4-HYDROXY-3-METHYLBUT-2-ENYL DIPHOSPHATE REDUCTASE"/>
    <property type="match status" value="1"/>
</dbReference>
<feature type="binding site" evidence="5">
    <location>
        <position position="236"/>
    </location>
    <ligand>
        <name>(2E)-4-hydroxy-3-methylbut-2-enyl diphosphate</name>
        <dbReference type="ChEBI" id="CHEBI:128753"/>
    </ligand>
</feature>
<feature type="active site" description="Proton donor" evidence="5">
    <location>
        <position position="139"/>
    </location>
</feature>
<feature type="binding site" evidence="5">
    <location>
        <position position="238"/>
    </location>
    <ligand>
        <name>dimethylallyl diphosphate</name>
        <dbReference type="ChEBI" id="CHEBI:57623"/>
    </ligand>
</feature>
<keyword evidence="7" id="KW-1185">Reference proteome</keyword>
<keyword evidence="2 5" id="KW-0479">Metal-binding</keyword>
<feature type="binding site" evidence="5">
    <location>
        <position position="236"/>
    </location>
    <ligand>
        <name>isopentenyl diphosphate</name>
        <dbReference type="ChEBI" id="CHEBI:128769"/>
    </ligand>
</feature>
<name>A0ABS7RB65_9HYPH</name>
<dbReference type="NCBIfam" id="TIGR00216">
    <property type="entry name" value="ispH_lytB"/>
    <property type="match status" value="1"/>
</dbReference>
<feature type="binding site" evidence="5">
    <location>
        <position position="238"/>
    </location>
    <ligand>
        <name>(2E)-4-hydroxy-3-methylbut-2-enyl diphosphate</name>
        <dbReference type="ChEBI" id="CHEBI:128753"/>
    </ligand>
</feature>
<feature type="binding site" evidence="5">
    <location>
        <position position="51"/>
    </location>
    <ligand>
        <name>isopentenyl diphosphate</name>
        <dbReference type="ChEBI" id="CHEBI:128769"/>
    </ligand>
</feature>
<dbReference type="Gene3D" id="3.40.1010.20">
    <property type="entry name" value="4-hydroxy-3-methylbut-2-enyl diphosphate reductase, catalytic domain"/>
    <property type="match status" value="2"/>
</dbReference>
<dbReference type="Proteomes" id="UP000777661">
    <property type="component" value="Unassembled WGS sequence"/>
</dbReference>
<comment type="function">
    <text evidence="5">Catalyzes the conversion of 1-hydroxy-2-methyl-2-(E)-butenyl 4-diphosphate (HMBPP) into a mixture of isopentenyl diphosphate (IPP) and dimethylallyl diphosphate (DMAPP). Acts in the terminal step of the DOXP/MEP pathway for isoprenoid precursor biosynthesis.</text>
</comment>
<dbReference type="GO" id="GO:0051745">
    <property type="term" value="F:4-hydroxy-3-methylbut-2-enyl diphosphate reductase activity"/>
    <property type="evidence" value="ECO:0007669"/>
    <property type="project" value="UniProtKB-EC"/>
</dbReference>
<dbReference type="NCBIfam" id="NF002190">
    <property type="entry name" value="PRK01045.1-4"/>
    <property type="match status" value="1"/>
</dbReference>
<feature type="binding site" evidence="5">
    <location>
        <position position="281"/>
    </location>
    <ligand>
        <name>isopentenyl diphosphate</name>
        <dbReference type="ChEBI" id="CHEBI:128769"/>
    </ligand>
</feature>
<feature type="binding site" evidence="5">
    <location>
        <position position="237"/>
    </location>
    <ligand>
        <name>isopentenyl diphosphate</name>
        <dbReference type="ChEBI" id="CHEBI:128769"/>
    </ligand>
</feature>
<dbReference type="Pfam" id="PF02401">
    <property type="entry name" value="LYTB"/>
    <property type="match status" value="1"/>
</dbReference>
<evidence type="ECO:0000256" key="3">
    <source>
        <dbReference type="ARBA" id="ARBA00023004"/>
    </source>
</evidence>
<dbReference type="EMBL" id="JAHSQO010000005">
    <property type="protein sequence ID" value="MBY8918169.1"/>
    <property type="molecule type" value="Genomic_DNA"/>
</dbReference>
<feature type="binding site" evidence="5">
    <location>
        <position position="109"/>
    </location>
    <ligand>
        <name>[4Fe-4S] cluster</name>
        <dbReference type="ChEBI" id="CHEBI:49883"/>
    </ligand>
</feature>
<comment type="catalytic activity">
    <reaction evidence="5">
        <text>isopentenyl diphosphate + 2 oxidized [2Fe-2S]-[ferredoxin] + H2O = (2E)-4-hydroxy-3-methylbut-2-enyl diphosphate + 2 reduced [2Fe-2S]-[ferredoxin] + 2 H(+)</text>
        <dbReference type="Rhea" id="RHEA:24488"/>
        <dbReference type="Rhea" id="RHEA-COMP:10000"/>
        <dbReference type="Rhea" id="RHEA-COMP:10001"/>
        <dbReference type="ChEBI" id="CHEBI:15377"/>
        <dbReference type="ChEBI" id="CHEBI:15378"/>
        <dbReference type="ChEBI" id="CHEBI:33737"/>
        <dbReference type="ChEBI" id="CHEBI:33738"/>
        <dbReference type="ChEBI" id="CHEBI:128753"/>
        <dbReference type="ChEBI" id="CHEBI:128769"/>
        <dbReference type="EC" id="1.17.7.4"/>
    </reaction>
</comment>
<feature type="binding site" evidence="5">
    <location>
        <position position="281"/>
    </location>
    <ligand>
        <name>dimethylallyl diphosphate</name>
        <dbReference type="ChEBI" id="CHEBI:57623"/>
    </ligand>
</feature>
<feature type="binding site" evidence="5">
    <location>
        <position position="22"/>
    </location>
    <ligand>
        <name>[4Fe-4S] cluster</name>
        <dbReference type="ChEBI" id="CHEBI:49883"/>
    </ligand>
</feature>
<proteinExistence type="inferred from homology"/>
<feature type="binding site" evidence="5">
    <location>
        <position position="87"/>
    </location>
    <ligand>
        <name>(2E)-4-hydroxy-3-methylbut-2-enyl diphosphate</name>
        <dbReference type="ChEBI" id="CHEBI:128753"/>
    </ligand>
</feature>
<feature type="binding site" evidence="5">
    <location>
        <position position="137"/>
    </location>
    <ligand>
        <name>dimethylallyl diphosphate</name>
        <dbReference type="ChEBI" id="CHEBI:57623"/>
    </ligand>
</feature>
<keyword evidence="3 5" id="KW-0408">Iron</keyword>
<comment type="caution">
    <text evidence="6">The sequence shown here is derived from an EMBL/GenBank/DDBJ whole genome shotgun (WGS) entry which is preliminary data.</text>
</comment>
<keyword evidence="4 5" id="KW-0411">Iron-sulfur</keyword>
<accession>A0ABS7RB65</accession>
<gene>
    <name evidence="5 6" type="primary">ispH</name>
    <name evidence="6" type="ORF">KVG22_16315</name>
</gene>
<feature type="binding site" evidence="5">
    <location>
        <position position="178"/>
    </location>
    <ligand>
        <name>(2E)-4-hydroxy-3-methylbut-2-enyl diphosphate</name>
        <dbReference type="ChEBI" id="CHEBI:128753"/>
    </ligand>
</feature>
<feature type="binding site" evidence="5">
    <location>
        <position position="87"/>
    </location>
    <ligand>
        <name>isopentenyl diphosphate</name>
        <dbReference type="ChEBI" id="CHEBI:128769"/>
    </ligand>
</feature>
<sequence length="337" mass="36711">MTVADMTRQKLTVRLCGPRGFCAGVDRAIQIVVLALKKYGAPVYVRHEIVHNRYVVEGLQERGAVFIEELSEIPEDHRDCPVVFSAHGVPKSVPADAQNRNLFYLDATCPLVSKVHKQAMRHHRLGRHVLLIGHAGHPEVIGTMGQLPEGTVTLVETVEGANTLERPDGAELGFVSQTTLSVEDTADILKALEDRFPDLHAPAAESICYATTNRQEAVKKAAPGSDLFLVVGAPNSSNSRRLVEVAERAGAKRSLLVQRASEIPWDEVDGIRVLGLSAGASAPEIIVNEIIDAFRERFDVTVELAITAEETENFPVMRAIRDVELTSADMAFVNGNA</sequence>
<comment type="catalytic activity">
    <reaction evidence="5">
        <text>dimethylallyl diphosphate + 2 oxidized [2Fe-2S]-[ferredoxin] + H2O = (2E)-4-hydroxy-3-methylbut-2-enyl diphosphate + 2 reduced [2Fe-2S]-[ferredoxin] + 2 H(+)</text>
        <dbReference type="Rhea" id="RHEA:24825"/>
        <dbReference type="Rhea" id="RHEA-COMP:10000"/>
        <dbReference type="Rhea" id="RHEA-COMP:10001"/>
        <dbReference type="ChEBI" id="CHEBI:15377"/>
        <dbReference type="ChEBI" id="CHEBI:15378"/>
        <dbReference type="ChEBI" id="CHEBI:33737"/>
        <dbReference type="ChEBI" id="CHEBI:33738"/>
        <dbReference type="ChEBI" id="CHEBI:57623"/>
        <dbReference type="ChEBI" id="CHEBI:128753"/>
        <dbReference type="EC" id="1.17.7.4"/>
    </reaction>
</comment>
<evidence type="ECO:0000256" key="2">
    <source>
        <dbReference type="ARBA" id="ARBA00022723"/>
    </source>
</evidence>
<dbReference type="HAMAP" id="MF_00191">
    <property type="entry name" value="IspH"/>
    <property type="match status" value="1"/>
</dbReference>
<feature type="binding site" evidence="5">
    <location>
        <position position="51"/>
    </location>
    <ligand>
        <name>dimethylallyl diphosphate</name>
        <dbReference type="ChEBI" id="CHEBI:57623"/>
    </ligand>
</feature>
<feature type="binding site" evidence="5">
    <location>
        <position position="238"/>
    </location>
    <ligand>
        <name>isopentenyl diphosphate</name>
        <dbReference type="ChEBI" id="CHEBI:128769"/>
    </ligand>
</feature>
<dbReference type="InterPro" id="IPR003451">
    <property type="entry name" value="LytB/IspH"/>
</dbReference>
<feature type="binding site" evidence="5">
    <location>
        <position position="236"/>
    </location>
    <ligand>
        <name>dimethylallyl diphosphate</name>
        <dbReference type="ChEBI" id="CHEBI:57623"/>
    </ligand>
</feature>
<evidence type="ECO:0000256" key="1">
    <source>
        <dbReference type="ARBA" id="ARBA00022485"/>
    </source>
</evidence>
<feature type="binding site" evidence="5">
    <location>
        <position position="137"/>
    </location>
    <ligand>
        <name>isopentenyl diphosphate</name>
        <dbReference type="ChEBI" id="CHEBI:128769"/>
    </ligand>
</feature>
<evidence type="ECO:0000313" key="6">
    <source>
        <dbReference type="EMBL" id="MBY8918169.1"/>
    </source>
</evidence>
<feature type="binding site" evidence="5">
    <location>
        <position position="137"/>
    </location>
    <ligand>
        <name>(2E)-4-hydroxy-3-methylbut-2-enyl diphosphate</name>
        <dbReference type="ChEBI" id="CHEBI:128753"/>
    </ligand>
</feature>
<protein>
    <recommendedName>
        <fullName evidence="5">4-hydroxy-3-methylbut-2-enyl diphosphate reductase</fullName>
        <shortName evidence="5">HMBPP reductase</shortName>
        <ecNumber evidence="5">1.17.7.4</ecNumber>
    </recommendedName>
</protein>
<keyword evidence="1 5" id="KW-0004">4Fe-4S</keyword>
<feature type="binding site" evidence="5">
    <location>
        <position position="51"/>
    </location>
    <ligand>
        <name>(2E)-4-hydroxy-3-methylbut-2-enyl diphosphate</name>
        <dbReference type="ChEBI" id="CHEBI:128753"/>
    </ligand>
</feature>
<evidence type="ECO:0000256" key="4">
    <source>
        <dbReference type="ARBA" id="ARBA00023014"/>
    </source>
</evidence>
<feature type="binding site" evidence="5">
    <location>
        <position position="87"/>
    </location>
    <ligand>
        <name>dimethylallyl diphosphate</name>
        <dbReference type="ChEBI" id="CHEBI:57623"/>
    </ligand>
</feature>
<feature type="binding site" evidence="5">
    <location>
        <position position="208"/>
    </location>
    <ligand>
        <name>[4Fe-4S] cluster</name>
        <dbReference type="ChEBI" id="CHEBI:49883"/>
    </ligand>
</feature>
<comment type="pathway">
    <text evidence="5">Isoprenoid biosynthesis; isopentenyl diphosphate biosynthesis via DXP pathway; isopentenyl diphosphate from 1-deoxy-D-xylulose 5-phosphate: step 6/6.</text>
</comment>
<comment type="cofactor">
    <cofactor evidence="5">
        <name>[4Fe-4S] cluster</name>
        <dbReference type="ChEBI" id="CHEBI:49883"/>
    </cofactor>
    <text evidence="5">Binds 1 [4Fe-4S] cluster per subunit.</text>
</comment>
<evidence type="ECO:0000313" key="7">
    <source>
        <dbReference type="Proteomes" id="UP000777661"/>
    </source>
</evidence>
<dbReference type="Gene3D" id="3.40.50.11270">
    <property type="match status" value="1"/>
</dbReference>
<comment type="pathway">
    <text evidence="5">Isoprenoid biosynthesis; dimethylallyl diphosphate biosynthesis; dimethylallyl diphosphate from (2E)-4-hydroxy-3-methylbutenyl diphosphate: step 1/1.</text>
</comment>
<dbReference type="EC" id="1.17.7.4" evidence="5"/>
<dbReference type="CDD" id="cd13944">
    <property type="entry name" value="lytB_ispH"/>
    <property type="match status" value="1"/>
</dbReference>
<organism evidence="6 7">
    <name type="scientific">Nitratireductor rhodophyticola</name>
    <dbReference type="NCBI Taxonomy" id="2854036"/>
    <lineage>
        <taxon>Bacteria</taxon>
        <taxon>Pseudomonadati</taxon>
        <taxon>Pseudomonadota</taxon>
        <taxon>Alphaproteobacteria</taxon>
        <taxon>Hyphomicrobiales</taxon>
        <taxon>Phyllobacteriaceae</taxon>
        <taxon>Nitratireductor</taxon>
    </lineage>
</organism>
<keyword evidence="5 6" id="KW-0560">Oxidoreductase</keyword>
<dbReference type="PANTHER" id="PTHR30426:SF0">
    <property type="entry name" value="4-HYDROXY-3-METHYLBUT-2-ENYL DIPHOSPHATE REDUCTASE"/>
    <property type="match status" value="1"/>
</dbReference>
<feature type="binding site" evidence="5">
    <location>
        <position position="237"/>
    </location>
    <ligand>
        <name>(2E)-4-hydroxy-3-methylbut-2-enyl diphosphate</name>
        <dbReference type="ChEBI" id="CHEBI:128753"/>
    </ligand>
</feature>